<dbReference type="PROSITE" id="PS50887">
    <property type="entry name" value="GGDEF"/>
    <property type="match status" value="1"/>
</dbReference>
<dbReference type="Pfam" id="PF13426">
    <property type="entry name" value="PAS_9"/>
    <property type="match status" value="2"/>
</dbReference>
<dbReference type="PANTHER" id="PTHR44757:SF2">
    <property type="entry name" value="BIOFILM ARCHITECTURE MAINTENANCE PROTEIN MBAA"/>
    <property type="match status" value="1"/>
</dbReference>
<dbReference type="PANTHER" id="PTHR44757">
    <property type="entry name" value="DIGUANYLATE CYCLASE DGCP"/>
    <property type="match status" value="1"/>
</dbReference>
<feature type="domain" description="PAC" evidence="3">
    <location>
        <begin position="360"/>
        <end position="411"/>
    </location>
</feature>
<feature type="domain" description="PAC" evidence="3">
    <location>
        <begin position="605"/>
        <end position="657"/>
    </location>
</feature>
<dbReference type="PROSITE" id="PS50883">
    <property type="entry name" value="EAL"/>
    <property type="match status" value="1"/>
</dbReference>
<keyword evidence="1" id="KW-0812">Transmembrane</keyword>
<dbReference type="GO" id="GO:0003824">
    <property type="term" value="F:catalytic activity"/>
    <property type="evidence" value="ECO:0007669"/>
    <property type="project" value="UniProtKB-ARBA"/>
</dbReference>
<dbReference type="Proteomes" id="UP000566711">
    <property type="component" value="Unassembled WGS sequence"/>
</dbReference>
<dbReference type="InterPro" id="IPR035965">
    <property type="entry name" value="PAS-like_dom_sf"/>
</dbReference>
<dbReference type="Pfam" id="PF08447">
    <property type="entry name" value="PAS_3"/>
    <property type="match status" value="1"/>
</dbReference>
<dbReference type="NCBIfam" id="TIGR00254">
    <property type="entry name" value="GGDEF"/>
    <property type="match status" value="1"/>
</dbReference>
<proteinExistence type="predicted"/>
<feature type="transmembrane region" description="Helical" evidence="1">
    <location>
        <begin position="52"/>
        <end position="74"/>
    </location>
</feature>
<feature type="transmembrane region" description="Helical" evidence="1">
    <location>
        <begin position="198"/>
        <end position="216"/>
    </location>
</feature>
<dbReference type="InterPro" id="IPR029787">
    <property type="entry name" value="Nucleotide_cyclase"/>
</dbReference>
<feature type="domain" description="PAS" evidence="2">
    <location>
        <begin position="532"/>
        <end position="578"/>
    </location>
</feature>
<dbReference type="PROSITE" id="PS50113">
    <property type="entry name" value="PAC"/>
    <property type="match status" value="3"/>
</dbReference>
<feature type="transmembrane region" description="Helical" evidence="1">
    <location>
        <begin position="155"/>
        <end position="178"/>
    </location>
</feature>
<dbReference type="SUPFAM" id="SSF141868">
    <property type="entry name" value="EAL domain-like"/>
    <property type="match status" value="1"/>
</dbReference>
<dbReference type="Pfam" id="PF00990">
    <property type="entry name" value="GGDEF"/>
    <property type="match status" value="1"/>
</dbReference>
<sequence length="1091" mass="121131">MRSFDLLSALRPHPMYGKGMARMMRLLLLLALVQWLAWLAPSRPGAQPFPHYLPLHMLMETASIVVSMMVFIVGWNARGAARSGNVVGLACCFLAVGALDFLHMVSYVGMPDLVSANDAQKHLNFWLAARLLAAGGLLVVAVRRWRPFAADATRYWLLGTALAGVAVLAWLVLWHQAWLPDTFIPGQGLTALKKNTEYLVIAVNLATAGLLLARIRRPQPFRAVLLVGAVMTMAMGEFFFTLYTTMTGSYNVLGHLYKTISYLFIYRAVVVEAIDMPYTALAQLQERLTFALQASNTGLWDWDLARDDIYLSPEWKAQLGYGPEALSNSLATWDTLLHPEDRAAAWHTVRAFLASDQVQYENAFRLRHADGGYRWILARGERHVDGDGNAHLLGSHVDITAQKQTEQALRAESEKNLALLRNASDGIHILDARGNVIEASVAFCAMLGYEREELIGMNVACWDARFSQAELTALLAQQLDGGVHNQFETRHRRKDGSVVDVEISNCPMALAGQPVLFNSSRDITERKRAEAQLRITASVFENSQEGILITDDGNNIVDVNAAFSRITGYGRDEVVGRNPRLLSSGRHDGSFYQQMWGQLQRDGYWRGELWDRRKSGEVYPELVSISAVRDERGQVQRYVAVFSDISQIKAHEDELNRAAHYDGLTGVPNRVLLADRMKQAIARTARERTLMAVCYLDLDGFKHINDSLGHDMGDQVLIEAARRIGASIRADDTVARLGGDEFVVLLLGLHKADEWELTLRRLLEAIAQPFVIGDKTVALSASAGVAVYPLDQEDPDTLLRHADQAMYLAKQGGKNRYHLYDTALDRQARDQLEFLSSIRHGLEQGQFELYYQPKVNLRTRAVVGAEALIRWHHPQRGLLAPGAFLAQVANTELDIQIGEWVAATALAQLRTWHEQGLKLSVSINISGYHLESPDFVDRLRQLMALYPMLPFGALQIEVLETVALNDIAIVRDVLAACGRLGVTFALDDFGTGYSSLSYLSSLPFDELKIDQSFVRDMLDDKGDLAIVQGVVALAAAFERQIVAEGIETPAHYQALLDIGCALGQGYGIGRPMPASALPDWRGQWLARKVAA</sequence>
<keyword evidence="7" id="KW-1185">Reference proteome</keyword>
<dbReference type="SMART" id="SM00086">
    <property type="entry name" value="PAC"/>
    <property type="match status" value="3"/>
</dbReference>
<dbReference type="EMBL" id="JACEZS010000013">
    <property type="protein sequence ID" value="MBA5606775.1"/>
    <property type="molecule type" value="Genomic_DNA"/>
</dbReference>
<dbReference type="InterPro" id="IPR001610">
    <property type="entry name" value="PAC"/>
</dbReference>
<dbReference type="SMART" id="SM00052">
    <property type="entry name" value="EAL"/>
    <property type="match status" value="1"/>
</dbReference>
<dbReference type="InterPro" id="IPR033425">
    <property type="entry name" value="MASE3"/>
</dbReference>
<dbReference type="CDD" id="cd01949">
    <property type="entry name" value="GGDEF"/>
    <property type="match status" value="1"/>
</dbReference>
<dbReference type="SMART" id="SM00267">
    <property type="entry name" value="GGDEF"/>
    <property type="match status" value="1"/>
</dbReference>
<dbReference type="FunFam" id="3.30.70.270:FF:000001">
    <property type="entry name" value="Diguanylate cyclase domain protein"/>
    <property type="match status" value="1"/>
</dbReference>
<dbReference type="InterPro" id="IPR000160">
    <property type="entry name" value="GGDEF_dom"/>
</dbReference>
<dbReference type="PROSITE" id="PS50112">
    <property type="entry name" value="PAS"/>
    <property type="match status" value="2"/>
</dbReference>
<evidence type="ECO:0000259" key="2">
    <source>
        <dbReference type="PROSITE" id="PS50112"/>
    </source>
</evidence>
<dbReference type="CDD" id="cd00130">
    <property type="entry name" value="PAS"/>
    <property type="match status" value="3"/>
</dbReference>
<dbReference type="SMART" id="SM00091">
    <property type="entry name" value="PAS"/>
    <property type="match status" value="3"/>
</dbReference>
<dbReference type="InterPro" id="IPR000700">
    <property type="entry name" value="PAS-assoc_C"/>
</dbReference>
<feature type="domain" description="GGDEF" evidence="5">
    <location>
        <begin position="689"/>
        <end position="822"/>
    </location>
</feature>
<dbReference type="Gene3D" id="3.30.450.20">
    <property type="entry name" value="PAS domain"/>
    <property type="match status" value="3"/>
</dbReference>
<dbReference type="RefSeq" id="WP_182219012.1">
    <property type="nucleotide sequence ID" value="NZ_JACEZS010000013.1"/>
</dbReference>
<dbReference type="Gene3D" id="3.20.20.450">
    <property type="entry name" value="EAL domain"/>
    <property type="match status" value="1"/>
</dbReference>
<dbReference type="InterPro" id="IPR043128">
    <property type="entry name" value="Rev_trsase/Diguanyl_cyclase"/>
</dbReference>
<dbReference type="SUPFAM" id="SSF55785">
    <property type="entry name" value="PYP-like sensor domain (PAS domain)"/>
    <property type="match status" value="3"/>
</dbReference>
<dbReference type="InterPro" id="IPR000014">
    <property type="entry name" value="PAS"/>
</dbReference>
<feature type="transmembrane region" description="Helical" evidence="1">
    <location>
        <begin position="86"/>
        <end position="105"/>
    </location>
</feature>
<dbReference type="InterPro" id="IPR001633">
    <property type="entry name" value="EAL_dom"/>
</dbReference>
<name>A0A7W2EJA5_9BURK</name>
<dbReference type="AlphaFoldDB" id="A0A7W2EJA5"/>
<accession>A0A7W2EJA5</accession>
<dbReference type="InterPro" id="IPR013655">
    <property type="entry name" value="PAS_fold_3"/>
</dbReference>
<evidence type="ECO:0000259" key="4">
    <source>
        <dbReference type="PROSITE" id="PS50883"/>
    </source>
</evidence>
<dbReference type="SUPFAM" id="SSF55073">
    <property type="entry name" value="Nucleotide cyclase"/>
    <property type="match status" value="1"/>
</dbReference>
<keyword evidence="1" id="KW-1133">Transmembrane helix</keyword>
<comment type="caution">
    <text evidence="6">The sequence shown here is derived from an EMBL/GenBank/DDBJ whole genome shotgun (WGS) entry which is preliminary data.</text>
</comment>
<organism evidence="6 7">
    <name type="scientific">Rugamonas fusca</name>
    <dbReference type="NCBI Taxonomy" id="2758568"/>
    <lineage>
        <taxon>Bacteria</taxon>
        <taxon>Pseudomonadati</taxon>
        <taxon>Pseudomonadota</taxon>
        <taxon>Betaproteobacteria</taxon>
        <taxon>Burkholderiales</taxon>
        <taxon>Oxalobacteraceae</taxon>
        <taxon>Telluria group</taxon>
        <taxon>Rugamonas</taxon>
    </lineage>
</organism>
<dbReference type="Gene3D" id="3.30.70.270">
    <property type="match status" value="1"/>
</dbReference>
<reference evidence="6 7" key="1">
    <citation type="submission" date="2020-07" db="EMBL/GenBank/DDBJ databases">
        <title>Novel species isolated from subtropical streams in China.</title>
        <authorList>
            <person name="Lu H."/>
        </authorList>
    </citation>
    <scope>NUCLEOTIDE SEQUENCE [LARGE SCALE GENOMIC DNA]</scope>
    <source>
        <strain evidence="6 7">FT3S</strain>
    </source>
</reference>
<dbReference type="Pfam" id="PF00563">
    <property type="entry name" value="EAL"/>
    <property type="match status" value="1"/>
</dbReference>
<gene>
    <name evidence="6" type="ORF">H3H36_15565</name>
</gene>
<evidence type="ECO:0000256" key="1">
    <source>
        <dbReference type="SAM" id="Phobius"/>
    </source>
</evidence>
<keyword evidence="1" id="KW-0472">Membrane</keyword>
<feature type="domain" description="PAC" evidence="3">
    <location>
        <begin position="485"/>
        <end position="535"/>
    </location>
</feature>
<evidence type="ECO:0000313" key="6">
    <source>
        <dbReference type="EMBL" id="MBA5606775.1"/>
    </source>
</evidence>
<feature type="transmembrane region" description="Helical" evidence="1">
    <location>
        <begin position="125"/>
        <end position="143"/>
    </location>
</feature>
<evidence type="ECO:0000313" key="7">
    <source>
        <dbReference type="Proteomes" id="UP000566711"/>
    </source>
</evidence>
<feature type="domain" description="PAS" evidence="2">
    <location>
        <begin position="412"/>
        <end position="458"/>
    </location>
</feature>
<dbReference type="InterPro" id="IPR035919">
    <property type="entry name" value="EAL_sf"/>
</dbReference>
<evidence type="ECO:0000259" key="5">
    <source>
        <dbReference type="PROSITE" id="PS50887"/>
    </source>
</evidence>
<feature type="domain" description="EAL" evidence="4">
    <location>
        <begin position="831"/>
        <end position="1085"/>
    </location>
</feature>
<dbReference type="Pfam" id="PF17159">
    <property type="entry name" value="MASE3"/>
    <property type="match status" value="1"/>
</dbReference>
<feature type="transmembrane region" description="Helical" evidence="1">
    <location>
        <begin position="223"/>
        <end position="243"/>
    </location>
</feature>
<evidence type="ECO:0000259" key="3">
    <source>
        <dbReference type="PROSITE" id="PS50113"/>
    </source>
</evidence>
<protein>
    <submittedName>
        <fullName evidence="6">EAL domain-containing protein</fullName>
    </submittedName>
</protein>
<dbReference type="NCBIfam" id="TIGR00229">
    <property type="entry name" value="sensory_box"/>
    <property type="match status" value="3"/>
</dbReference>
<dbReference type="CDD" id="cd01948">
    <property type="entry name" value="EAL"/>
    <property type="match status" value="1"/>
</dbReference>
<dbReference type="InterPro" id="IPR052155">
    <property type="entry name" value="Biofilm_reg_signaling"/>
</dbReference>